<reference evidence="10 11" key="1">
    <citation type="submission" date="2017-03" db="EMBL/GenBank/DDBJ databases">
        <title>Genomes of endolithic fungi from Antarctica.</title>
        <authorList>
            <person name="Coleine C."/>
            <person name="Masonjones S."/>
            <person name="Stajich J.E."/>
        </authorList>
    </citation>
    <scope>NUCLEOTIDE SEQUENCE [LARGE SCALE GENOMIC DNA]</scope>
    <source>
        <strain evidence="10 11">CCFEE 6314</strain>
    </source>
</reference>
<organism evidence="10 11">
    <name type="scientific">Exophiala mesophila</name>
    <name type="common">Black yeast-like fungus</name>
    <dbReference type="NCBI Taxonomy" id="212818"/>
    <lineage>
        <taxon>Eukaryota</taxon>
        <taxon>Fungi</taxon>
        <taxon>Dikarya</taxon>
        <taxon>Ascomycota</taxon>
        <taxon>Pezizomycotina</taxon>
        <taxon>Eurotiomycetes</taxon>
        <taxon>Chaetothyriomycetidae</taxon>
        <taxon>Chaetothyriales</taxon>
        <taxon>Herpotrichiellaceae</taxon>
        <taxon>Exophiala</taxon>
    </lineage>
</organism>
<dbReference type="InterPro" id="IPR036259">
    <property type="entry name" value="MFS_trans_sf"/>
</dbReference>
<feature type="transmembrane region" description="Helical" evidence="8">
    <location>
        <begin position="198"/>
        <end position="218"/>
    </location>
</feature>
<evidence type="ECO:0000256" key="1">
    <source>
        <dbReference type="ARBA" id="ARBA00004141"/>
    </source>
</evidence>
<dbReference type="InterPro" id="IPR020846">
    <property type="entry name" value="MFS_dom"/>
</dbReference>
<dbReference type="GO" id="GO:0016020">
    <property type="term" value="C:membrane"/>
    <property type="evidence" value="ECO:0007669"/>
    <property type="project" value="UniProtKB-SubCell"/>
</dbReference>
<dbReference type="InterPro" id="IPR003663">
    <property type="entry name" value="Sugar/inositol_transpt"/>
</dbReference>
<dbReference type="VEuPathDB" id="FungiDB:PV10_04208"/>
<evidence type="ECO:0000256" key="2">
    <source>
        <dbReference type="ARBA" id="ARBA00010992"/>
    </source>
</evidence>
<sequence>MSVNPAPAQVVLDEKNTDPRQVEDVVSGKQTSGLVEDAKNASDAEHTMSLWKAIKLYPNAIGWSVLLSSTLIMEGYDLALLGSLYASPEFNKKYGTYNPSTDKWAVSAAWQSGLSNGARAGEIFGLIIAGWTADRFGYRITTIGSLILMIAFIFILFFAPNLQVLVVGEILCGIPWGAFQSVTPAYASEVAPTVLRPYLTTFINLCWVIGQFFAAAVNRGSVNRTDQWAYRIPFGVQWVWPLPILAGLIFAPESPWWHVRHGNREAAKKSLLRLTSKNQPDFNADETIALIEHTNEMEKAVQEGVTYLDCFKGVDLRRTEIVVGIWLVQTLGGQNLMGYFSYFLVQAGMDPANSFSLSMGNSALGAVGTMGSWFLMSRVGRRTIHFSGLCGQLTILIIVGCLSFASSNNAKWAIGAMLIVFTFVYDFTVGPVTYSLVSELSSTRLKAKTIVLARAGYNASNIFVNVMTNYQLSSTAWNWSSRAAFFWAGTCLISAVWVFFRLPEPKGRTYAELDLLFEHEVPARKFAKTTIDPYSHNIADLECTFLSTRLKKGRTGESANVIAELRKSQSNGESNDFTPSTPAQFQALNYTSPTFSLDLHTSPHSIELLPGRQLFQRNLDLLPLALVELCAEVFLTQLASTVPVLNVAAFRHMVSARGVDGLGEEEYCYACSFCAFVLLQTDSLTNKRLVSLGIARHAAIQGQLLLKEALSARNHLDLLAPPSLRTVVLTFFIYGCHSALGRHRLAWFFLREATTMYTSATMDIEDPAKDETFSRLFWLLLISERSHAIRRRRPITLQTTPQSPSINDTIKQAPGLVGFGYLAELFESVDDNFIALWNRASSTESSSDLVQLEEKICKVVPDLLDIAESQVSNIRVSQQWLRMIIWQLCTMLGFLSSEADHESLTFRYPLRISRDLAMLTWKLPVHSMQVHGMGLTEKVFDIAFTLIDVISCIPVAEARSSGFEVGPEDNLKHFLSLIAQLPGGKGKYLPLLVSKVEQSLPGMAAPIMRHVAPEGDPRQEELAADA</sequence>
<comment type="caution">
    <text evidence="10">The sequence shown here is derived from an EMBL/GenBank/DDBJ whole genome shotgun (WGS) entry which is preliminary data.</text>
</comment>
<dbReference type="Proteomes" id="UP000288859">
    <property type="component" value="Unassembled WGS sequence"/>
</dbReference>
<dbReference type="Gene3D" id="1.20.1250.20">
    <property type="entry name" value="MFS general substrate transporter like domains"/>
    <property type="match status" value="1"/>
</dbReference>
<evidence type="ECO:0000256" key="6">
    <source>
        <dbReference type="ARBA" id="ARBA00023136"/>
    </source>
</evidence>
<name>A0A438N6C5_EXOME</name>
<feature type="region of interest" description="Disordered" evidence="7">
    <location>
        <begin position="1"/>
        <end position="20"/>
    </location>
</feature>
<evidence type="ECO:0000256" key="5">
    <source>
        <dbReference type="ARBA" id="ARBA00022989"/>
    </source>
</evidence>
<evidence type="ECO:0000256" key="7">
    <source>
        <dbReference type="SAM" id="MobiDB-lite"/>
    </source>
</evidence>
<dbReference type="PANTHER" id="PTHR48022">
    <property type="entry name" value="PLASTIDIC GLUCOSE TRANSPORTER 4"/>
    <property type="match status" value="1"/>
</dbReference>
<evidence type="ECO:0000256" key="8">
    <source>
        <dbReference type="SAM" id="Phobius"/>
    </source>
</evidence>
<feature type="domain" description="Major facilitator superfamily (MFS) profile" evidence="9">
    <location>
        <begin position="63"/>
        <end position="506"/>
    </location>
</feature>
<evidence type="ECO:0000313" key="11">
    <source>
        <dbReference type="Proteomes" id="UP000288859"/>
    </source>
</evidence>
<dbReference type="FunFam" id="1.20.1250.20:FF:000149">
    <property type="entry name" value="MFS transporter, SP family, general alpha glucoside:H+ symporter"/>
    <property type="match status" value="1"/>
</dbReference>
<feature type="transmembrane region" description="Helical" evidence="8">
    <location>
        <begin position="136"/>
        <end position="158"/>
    </location>
</feature>
<dbReference type="InterPro" id="IPR050360">
    <property type="entry name" value="MFS_Sugar_Transporters"/>
</dbReference>
<feature type="transmembrane region" description="Helical" evidence="8">
    <location>
        <begin position="412"/>
        <end position="437"/>
    </location>
</feature>
<accession>A0A438N6C5</accession>
<keyword evidence="4 8" id="KW-0812">Transmembrane</keyword>
<proteinExistence type="inferred from homology"/>
<dbReference type="VEuPathDB" id="FungiDB:PV10_07421"/>
<feature type="transmembrane region" description="Helical" evidence="8">
    <location>
        <begin position="321"/>
        <end position="345"/>
    </location>
</feature>
<dbReference type="AlphaFoldDB" id="A0A438N6C5"/>
<dbReference type="OrthoDB" id="6612291at2759"/>
<dbReference type="NCBIfam" id="TIGR00879">
    <property type="entry name" value="SP"/>
    <property type="match status" value="1"/>
</dbReference>
<comment type="similarity">
    <text evidence="2">Belongs to the major facilitator superfamily. Sugar transporter (TC 2.A.1.1) family.</text>
</comment>
<evidence type="ECO:0000313" key="10">
    <source>
        <dbReference type="EMBL" id="RVX71204.1"/>
    </source>
</evidence>
<dbReference type="InterPro" id="IPR005828">
    <property type="entry name" value="MFS_sugar_transport-like"/>
</dbReference>
<protein>
    <recommendedName>
        <fullName evidence="9">Major facilitator superfamily (MFS) profile domain-containing protein</fullName>
    </recommendedName>
</protein>
<feature type="transmembrane region" description="Helical" evidence="8">
    <location>
        <begin position="479"/>
        <end position="500"/>
    </location>
</feature>
<dbReference type="PROSITE" id="PS00217">
    <property type="entry name" value="SUGAR_TRANSPORT_2"/>
    <property type="match status" value="1"/>
</dbReference>
<feature type="transmembrane region" description="Helical" evidence="8">
    <location>
        <begin position="388"/>
        <end position="406"/>
    </location>
</feature>
<keyword evidence="5 8" id="KW-1133">Transmembrane helix</keyword>
<dbReference type="PANTHER" id="PTHR48022:SF76">
    <property type="entry name" value="MALTOSE PERMEASE, PUTATIVE (AFU_ORTHOLOGUE AFUA_8G07240)-RELATED"/>
    <property type="match status" value="1"/>
</dbReference>
<gene>
    <name evidence="10" type="ORF">B0A52_04778</name>
</gene>
<feature type="transmembrane region" description="Helical" evidence="8">
    <location>
        <begin position="357"/>
        <end position="376"/>
    </location>
</feature>
<dbReference type="EMBL" id="NAJM01000018">
    <property type="protein sequence ID" value="RVX71204.1"/>
    <property type="molecule type" value="Genomic_DNA"/>
</dbReference>
<comment type="subcellular location">
    <subcellularLocation>
        <location evidence="1">Membrane</location>
        <topology evidence="1">Multi-pass membrane protein</topology>
    </subcellularLocation>
</comment>
<dbReference type="InterPro" id="IPR005829">
    <property type="entry name" value="Sugar_transporter_CS"/>
</dbReference>
<evidence type="ECO:0000256" key="3">
    <source>
        <dbReference type="ARBA" id="ARBA00022448"/>
    </source>
</evidence>
<dbReference type="PROSITE" id="PS50850">
    <property type="entry name" value="MFS"/>
    <property type="match status" value="1"/>
</dbReference>
<evidence type="ECO:0000256" key="4">
    <source>
        <dbReference type="ARBA" id="ARBA00022692"/>
    </source>
</evidence>
<dbReference type="GO" id="GO:0005351">
    <property type="term" value="F:carbohydrate:proton symporter activity"/>
    <property type="evidence" value="ECO:0007669"/>
    <property type="project" value="TreeGrafter"/>
</dbReference>
<dbReference type="Pfam" id="PF00083">
    <property type="entry name" value="Sugar_tr"/>
    <property type="match status" value="1"/>
</dbReference>
<evidence type="ECO:0000259" key="9">
    <source>
        <dbReference type="PROSITE" id="PS50850"/>
    </source>
</evidence>
<keyword evidence="6 8" id="KW-0472">Membrane</keyword>
<keyword evidence="3" id="KW-0813">Transport</keyword>
<dbReference type="SUPFAM" id="SSF103473">
    <property type="entry name" value="MFS general substrate transporter"/>
    <property type="match status" value="1"/>
</dbReference>
<dbReference type="CDD" id="cd12148">
    <property type="entry name" value="fungal_TF_MHR"/>
    <property type="match status" value="1"/>
</dbReference>